<keyword evidence="1" id="KW-0175">Coiled coil</keyword>
<evidence type="ECO:0000313" key="2">
    <source>
        <dbReference type="EMBL" id="GAI51278.1"/>
    </source>
</evidence>
<reference evidence="2" key="1">
    <citation type="journal article" date="2014" name="Front. Microbiol.">
        <title>High frequency of phylogenetically diverse reductive dehalogenase-homologous genes in deep subseafloor sedimentary metagenomes.</title>
        <authorList>
            <person name="Kawai M."/>
            <person name="Futagami T."/>
            <person name="Toyoda A."/>
            <person name="Takaki Y."/>
            <person name="Nishi S."/>
            <person name="Hori S."/>
            <person name="Arai W."/>
            <person name="Tsubouchi T."/>
            <person name="Morono Y."/>
            <person name="Uchiyama I."/>
            <person name="Ito T."/>
            <person name="Fujiyama A."/>
            <person name="Inagaki F."/>
            <person name="Takami H."/>
        </authorList>
    </citation>
    <scope>NUCLEOTIDE SEQUENCE</scope>
    <source>
        <strain evidence="2">Expedition CK06-06</strain>
    </source>
</reference>
<proteinExistence type="predicted"/>
<organism evidence="2">
    <name type="scientific">marine sediment metagenome</name>
    <dbReference type="NCBI Taxonomy" id="412755"/>
    <lineage>
        <taxon>unclassified sequences</taxon>
        <taxon>metagenomes</taxon>
        <taxon>ecological metagenomes</taxon>
    </lineage>
</organism>
<comment type="caution">
    <text evidence="2">The sequence shown here is derived from an EMBL/GenBank/DDBJ whole genome shotgun (WGS) entry which is preliminary data.</text>
</comment>
<feature type="non-terminal residue" evidence="2">
    <location>
        <position position="1"/>
    </location>
</feature>
<gene>
    <name evidence="2" type="ORF">S06H3_52696</name>
</gene>
<evidence type="ECO:0000256" key="1">
    <source>
        <dbReference type="SAM" id="Coils"/>
    </source>
</evidence>
<protein>
    <submittedName>
        <fullName evidence="2">Uncharacterized protein</fullName>
    </submittedName>
</protein>
<name>X1P602_9ZZZZ</name>
<feature type="coiled-coil region" evidence="1">
    <location>
        <begin position="47"/>
        <end position="74"/>
    </location>
</feature>
<dbReference type="AlphaFoldDB" id="X1P602"/>
<accession>X1P602</accession>
<sequence>ELSAPSLRTPKLTKKSEPIFIRLDKFQTAIEIFEEIKTQVQEIDNLLKKTKEIKIKEEQELSDWEREIQIIKSRIDLIDKNIFNKLD</sequence>
<dbReference type="EMBL" id="BARV01033534">
    <property type="protein sequence ID" value="GAI51278.1"/>
    <property type="molecule type" value="Genomic_DNA"/>
</dbReference>